<sequence>MSDHASEPATTIGRPPTAAPETAVGVPTAEPSPVLAPASRHIPKATLVALDITPPSSGQALLKHSFAHQLALRPGEVEAAVRAAGHPAGAPLARLLAGYEEGVAEPPGPAPFAGVPVDELVAFGLAVAQLRRAGSGVRDVDAAADRAVVAVQNLVFNTRSSRLSMLNLERLEMAPAGIQRGELIATIPLAPLEETAVTHKEWSVTSREFTSIVTDSLESYSETGVTDNTELSQSTASQQQHSNQFNITGTVSGGIPVINGSASSGFTAQDSSSTSASESRKHASGLTEKASSRAKQEHKVTISTLTVTGTEETTTRTVKNPSQTQAVRIDYFSLLRTWRVRLYRYGLRAAYDIVVPEPSAAIRKDYVELAALRARPRPLRLQPAARRHHRRRPPGGPGARISAEPQALPLPRRSVRRAGAGPARGHQGDLPQRHRAGRWRLALLPDALPDRGRLRHLRRDGGVPPRHARRQPADALRRGGQRLREGLRGSPARRRGAQRPAVQRLQGPHRRAERADLPP</sequence>
<organism evidence="2 3">
    <name type="scientific">Kitasatospora purpeofusca</name>
    <dbReference type="NCBI Taxonomy" id="67352"/>
    <lineage>
        <taxon>Bacteria</taxon>
        <taxon>Bacillati</taxon>
        <taxon>Actinomycetota</taxon>
        <taxon>Actinomycetes</taxon>
        <taxon>Kitasatosporales</taxon>
        <taxon>Streptomycetaceae</taxon>
        <taxon>Kitasatospora</taxon>
    </lineage>
</organism>
<evidence type="ECO:0000256" key="1">
    <source>
        <dbReference type="SAM" id="MobiDB-lite"/>
    </source>
</evidence>
<feature type="compositionally biased region" description="Basic and acidic residues" evidence="1">
    <location>
        <begin position="471"/>
        <end position="487"/>
    </location>
</feature>
<protein>
    <submittedName>
        <fullName evidence="2">Uncharacterized protein</fullName>
    </submittedName>
</protein>
<gene>
    <name evidence="2" type="ORF">OHA16_05040</name>
</gene>
<feature type="region of interest" description="Disordered" evidence="1">
    <location>
        <begin position="221"/>
        <end position="248"/>
    </location>
</feature>
<keyword evidence="3" id="KW-1185">Reference proteome</keyword>
<evidence type="ECO:0000313" key="3">
    <source>
        <dbReference type="Proteomes" id="UP001432222"/>
    </source>
</evidence>
<feature type="compositionally biased region" description="Basic and acidic residues" evidence="1">
    <location>
        <begin position="290"/>
        <end position="300"/>
    </location>
</feature>
<reference evidence="2" key="1">
    <citation type="submission" date="2022-10" db="EMBL/GenBank/DDBJ databases">
        <title>The complete genomes of actinobacterial strains from the NBC collection.</title>
        <authorList>
            <person name="Joergensen T.S."/>
            <person name="Alvarez Arevalo M."/>
            <person name="Sterndorff E.B."/>
            <person name="Faurdal D."/>
            <person name="Vuksanovic O."/>
            <person name="Mourched A.-S."/>
            <person name="Charusanti P."/>
            <person name="Shaw S."/>
            <person name="Blin K."/>
            <person name="Weber T."/>
        </authorList>
    </citation>
    <scope>NUCLEOTIDE SEQUENCE</scope>
    <source>
        <strain evidence="2">NBC_00222</strain>
    </source>
</reference>
<name>A0ABZ1TVK6_9ACTN</name>
<dbReference type="EMBL" id="CP108110">
    <property type="protein sequence ID" value="WUQ82395.1"/>
    <property type="molecule type" value="Genomic_DNA"/>
</dbReference>
<evidence type="ECO:0000313" key="2">
    <source>
        <dbReference type="EMBL" id="WUQ82395.1"/>
    </source>
</evidence>
<dbReference type="Proteomes" id="UP001432222">
    <property type="component" value="Chromosome"/>
</dbReference>
<accession>A0ABZ1TVK6</accession>
<feature type="region of interest" description="Disordered" evidence="1">
    <location>
        <begin position="453"/>
        <end position="519"/>
    </location>
</feature>
<feature type="region of interest" description="Disordered" evidence="1">
    <location>
        <begin position="1"/>
        <end position="32"/>
    </location>
</feature>
<feature type="region of interest" description="Disordered" evidence="1">
    <location>
        <begin position="262"/>
        <end position="300"/>
    </location>
</feature>
<feature type="region of interest" description="Disordered" evidence="1">
    <location>
        <begin position="379"/>
        <end position="437"/>
    </location>
</feature>
<feature type="compositionally biased region" description="Low complexity" evidence="1">
    <location>
        <begin position="268"/>
        <end position="277"/>
    </location>
</feature>
<proteinExistence type="predicted"/>
<dbReference type="RefSeq" id="WP_328953462.1">
    <property type="nucleotide sequence ID" value="NZ_CP108110.1"/>
</dbReference>